<sequence length="188" mass="21659">MEEKIRVKELGPDKPDLIINQQTKEKNKVYNRSFCRSWFERKSWLTGCGIANALFCFPCILFKSEKCDSTWTQSGQTDLKHLFERIKKHERSKVHMENSIKLAVLGNISIAAQLDEGHRVVHVTGPDLAWYWIRSGPHLGQITIKEFASGPVLVQMRKNGSMPVLARCAKGHRPKSDLAKNFRWVWAR</sequence>
<dbReference type="Proteomes" id="UP000290572">
    <property type="component" value="Unassembled WGS sequence"/>
</dbReference>
<organism evidence="1 2">
    <name type="scientific">Labeo rohita</name>
    <name type="common">Indian major carp</name>
    <name type="synonym">Cyprinus rohita</name>
    <dbReference type="NCBI Taxonomy" id="84645"/>
    <lineage>
        <taxon>Eukaryota</taxon>
        <taxon>Metazoa</taxon>
        <taxon>Chordata</taxon>
        <taxon>Craniata</taxon>
        <taxon>Vertebrata</taxon>
        <taxon>Euteleostomi</taxon>
        <taxon>Actinopterygii</taxon>
        <taxon>Neopterygii</taxon>
        <taxon>Teleostei</taxon>
        <taxon>Ostariophysi</taxon>
        <taxon>Cypriniformes</taxon>
        <taxon>Cyprinidae</taxon>
        <taxon>Labeoninae</taxon>
        <taxon>Labeonini</taxon>
        <taxon>Labeo</taxon>
    </lineage>
</organism>
<comment type="caution">
    <text evidence="1">The sequence shown here is derived from an EMBL/GenBank/DDBJ whole genome shotgun (WGS) entry which is preliminary data.</text>
</comment>
<evidence type="ECO:0000313" key="1">
    <source>
        <dbReference type="EMBL" id="RXN39597.1"/>
    </source>
</evidence>
<protein>
    <submittedName>
        <fullName evidence="1">Zinc finger MYM-type 1-like protein</fullName>
    </submittedName>
</protein>
<gene>
    <name evidence="1" type="ORF">ROHU_000046</name>
</gene>
<name>A0A498P887_LABRO</name>
<reference evidence="1 2" key="1">
    <citation type="submission" date="2018-03" db="EMBL/GenBank/DDBJ databases">
        <title>Draft genome sequence of Rohu Carp (Labeo rohita).</title>
        <authorList>
            <person name="Das P."/>
            <person name="Kushwaha B."/>
            <person name="Joshi C.G."/>
            <person name="Kumar D."/>
            <person name="Nagpure N.S."/>
            <person name="Sahoo L."/>
            <person name="Das S.P."/>
            <person name="Bit A."/>
            <person name="Patnaik S."/>
            <person name="Meher P.K."/>
            <person name="Jayasankar P."/>
            <person name="Koringa P.G."/>
            <person name="Patel N.V."/>
            <person name="Hinsu A.T."/>
            <person name="Kumar R."/>
            <person name="Pandey M."/>
            <person name="Agarwal S."/>
            <person name="Srivastava S."/>
            <person name="Singh M."/>
            <person name="Iquebal M.A."/>
            <person name="Jaiswal S."/>
            <person name="Angadi U.B."/>
            <person name="Kumar N."/>
            <person name="Raza M."/>
            <person name="Shah T.M."/>
            <person name="Rai A."/>
            <person name="Jena J.K."/>
        </authorList>
    </citation>
    <scope>NUCLEOTIDE SEQUENCE [LARGE SCALE GENOMIC DNA]</scope>
    <source>
        <strain evidence="1">DASCIFA01</strain>
        <tissue evidence="1">Testis</tissue>
    </source>
</reference>
<dbReference type="AlphaFoldDB" id="A0A498P887"/>
<accession>A0A498P887</accession>
<evidence type="ECO:0000313" key="2">
    <source>
        <dbReference type="Proteomes" id="UP000290572"/>
    </source>
</evidence>
<keyword evidence="2" id="KW-1185">Reference proteome</keyword>
<dbReference type="EMBL" id="QBIY01000396">
    <property type="protein sequence ID" value="RXN39597.1"/>
    <property type="molecule type" value="Genomic_DNA"/>
</dbReference>
<proteinExistence type="predicted"/>
<dbReference type="STRING" id="84645.A0A498P887"/>